<gene>
    <name evidence="1" type="ORF">VRLFYP33_00814</name>
</gene>
<proteinExistence type="predicted"/>
<accession>A0A6N3ASB7</accession>
<dbReference type="RefSeq" id="WP_156704457.1">
    <property type="nucleotide sequence ID" value="NZ_CACRUX010000033.1"/>
</dbReference>
<sequence>MMIINGRPTTKKNSGRIVRFDGRTKFIPSAAYDEYETAALWQLKSYREHYEGRLVVTCHYYMPNRRSWPDLIGLLQATSDILEKAEIINNDRDIVSYGDSRIMGVDKERPRVEITIEIEQE</sequence>
<dbReference type="Gene3D" id="3.30.1330.70">
    <property type="entry name" value="Holliday junction resolvase RusA"/>
    <property type="match status" value="1"/>
</dbReference>
<dbReference type="GO" id="GO:0006281">
    <property type="term" value="P:DNA repair"/>
    <property type="evidence" value="ECO:0007669"/>
    <property type="project" value="InterPro"/>
</dbReference>
<protein>
    <submittedName>
        <fullName evidence="1">Endodeoxyribonuclease RusA</fullName>
    </submittedName>
</protein>
<evidence type="ECO:0000313" key="1">
    <source>
        <dbReference type="EMBL" id="VYT93078.1"/>
    </source>
</evidence>
<dbReference type="InterPro" id="IPR008822">
    <property type="entry name" value="Endonuclease_RusA-like"/>
</dbReference>
<dbReference type="GO" id="GO:0006310">
    <property type="term" value="P:DNA recombination"/>
    <property type="evidence" value="ECO:0007669"/>
    <property type="project" value="InterPro"/>
</dbReference>
<dbReference type="GO" id="GO:0000287">
    <property type="term" value="F:magnesium ion binding"/>
    <property type="evidence" value="ECO:0007669"/>
    <property type="project" value="InterPro"/>
</dbReference>
<dbReference type="InterPro" id="IPR036614">
    <property type="entry name" value="RusA-like_sf"/>
</dbReference>
<name>A0A6N3ASB7_9FIRM</name>
<dbReference type="AlphaFoldDB" id="A0A6N3ASB7"/>
<reference evidence="1" key="1">
    <citation type="submission" date="2019-11" db="EMBL/GenBank/DDBJ databases">
        <authorList>
            <person name="Feng L."/>
        </authorList>
    </citation>
    <scope>NUCLEOTIDE SEQUENCE</scope>
    <source>
        <strain evidence="1">VrattiLFYP33</strain>
    </source>
</reference>
<dbReference type="SUPFAM" id="SSF103084">
    <property type="entry name" value="Holliday junction resolvase RusA"/>
    <property type="match status" value="1"/>
</dbReference>
<dbReference type="EMBL" id="CACRUX010000033">
    <property type="protein sequence ID" value="VYT93078.1"/>
    <property type="molecule type" value="Genomic_DNA"/>
</dbReference>
<organism evidence="1">
    <name type="scientific">Veillonella ratti</name>
    <dbReference type="NCBI Taxonomy" id="103892"/>
    <lineage>
        <taxon>Bacteria</taxon>
        <taxon>Bacillati</taxon>
        <taxon>Bacillota</taxon>
        <taxon>Negativicutes</taxon>
        <taxon>Veillonellales</taxon>
        <taxon>Veillonellaceae</taxon>
        <taxon>Veillonella</taxon>
    </lineage>
</organism>
<dbReference type="Pfam" id="PF05866">
    <property type="entry name" value="RusA"/>
    <property type="match status" value="1"/>
</dbReference>